<organism evidence="1 2">
    <name type="scientific">Paracoccus aestuariivivens</name>
    <dbReference type="NCBI Taxonomy" id="1820333"/>
    <lineage>
        <taxon>Bacteria</taxon>
        <taxon>Pseudomonadati</taxon>
        <taxon>Pseudomonadota</taxon>
        <taxon>Alphaproteobacteria</taxon>
        <taxon>Rhodobacterales</taxon>
        <taxon>Paracoccaceae</taxon>
        <taxon>Paracoccus</taxon>
    </lineage>
</organism>
<dbReference type="Proteomes" id="UP000478183">
    <property type="component" value="Unassembled WGS sequence"/>
</dbReference>
<dbReference type="InterPro" id="IPR029044">
    <property type="entry name" value="Nucleotide-diphossugar_trans"/>
</dbReference>
<dbReference type="AlphaFoldDB" id="A0A6L6J2S0"/>
<dbReference type="OrthoDB" id="5465469at2"/>
<dbReference type="GO" id="GO:0016740">
    <property type="term" value="F:transferase activity"/>
    <property type="evidence" value="ECO:0007669"/>
    <property type="project" value="UniProtKB-KW"/>
</dbReference>
<evidence type="ECO:0000313" key="2">
    <source>
        <dbReference type="Proteomes" id="UP000478183"/>
    </source>
</evidence>
<dbReference type="SUPFAM" id="SSF53448">
    <property type="entry name" value="Nucleotide-diphospho-sugar transferases"/>
    <property type="match status" value="1"/>
</dbReference>
<keyword evidence="2" id="KW-1185">Reference proteome</keyword>
<comment type="caution">
    <text evidence="1">The sequence shown here is derived from an EMBL/GenBank/DDBJ whole genome shotgun (WGS) entry which is preliminary data.</text>
</comment>
<name>A0A6L6J2S0_9RHOB</name>
<protein>
    <submittedName>
        <fullName evidence="1">Glycosyltransferase family 2 protein</fullName>
    </submittedName>
</protein>
<evidence type="ECO:0000313" key="1">
    <source>
        <dbReference type="EMBL" id="MTH76220.1"/>
    </source>
</evidence>
<accession>A0A6L6J2S0</accession>
<keyword evidence="1" id="KW-0808">Transferase</keyword>
<gene>
    <name evidence="1" type="ORF">GL286_00580</name>
</gene>
<dbReference type="CDD" id="cd00761">
    <property type="entry name" value="Glyco_tranf_GTA_type"/>
    <property type="match status" value="1"/>
</dbReference>
<sequence>MIGAAFRRWKHARRIRLAESEIMARDLSARPHGLNAPLVISLTSYPPRFASLHLVLRSLLAQTVRADRVIVWLDEGDQDQLPQSCRLSGVEIRICPKWRSYKKIIPTLLEAPDAYIVTADDDIYYESDWLEALLDHADAGVVCHRAHRVTLLDGQVRSYDDWQRNIGSPDCSGLIFPTGVGGVLYAPGVFHPDVTDAEQFQKLAPMADDVWLYWMHRLAGSRPAKIGGRFRITEWPGTQAQNLRATNLAGDGNDRAVRAMLERYGFPQG</sequence>
<reference evidence="1 2" key="1">
    <citation type="submission" date="2019-11" db="EMBL/GenBank/DDBJ databases">
        <authorList>
            <person name="Dong K."/>
        </authorList>
    </citation>
    <scope>NUCLEOTIDE SEQUENCE [LARGE SCALE GENOMIC DNA]</scope>
    <source>
        <strain evidence="1 2">NBRC 111993</strain>
    </source>
</reference>
<proteinExistence type="predicted"/>
<dbReference type="EMBL" id="WMIE01000001">
    <property type="protein sequence ID" value="MTH76220.1"/>
    <property type="molecule type" value="Genomic_DNA"/>
</dbReference>